<feature type="compositionally biased region" description="Basic and acidic residues" evidence="1">
    <location>
        <begin position="29"/>
        <end position="44"/>
    </location>
</feature>
<reference evidence="2" key="1">
    <citation type="submission" date="2019-08" db="EMBL/GenBank/DDBJ databases">
        <authorList>
            <person name="Kucharzyk K."/>
            <person name="Murdoch R.W."/>
            <person name="Higgins S."/>
            <person name="Loffler F."/>
        </authorList>
    </citation>
    <scope>NUCLEOTIDE SEQUENCE</scope>
</reference>
<dbReference type="AlphaFoldDB" id="A0A645CHW3"/>
<feature type="region of interest" description="Disordered" evidence="1">
    <location>
        <begin position="29"/>
        <end position="62"/>
    </location>
</feature>
<organism evidence="2">
    <name type="scientific">bioreactor metagenome</name>
    <dbReference type="NCBI Taxonomy" id="1076179"/>
    <lineage>
        <taxon>unclassified sequences</taxon>
        <taxon>metagenomes</taxon>
        <taxon>ecological metagenomes</taxon>
    </lineage>
</organism>
<sequence>MSTIYLLALTLYRVQDEAPLINRTHSEMIAREKNQRSKIQDSRQKVSRRKSPWDLSGGSLFK</sequence>
<name>A0A645CHW3_9ZZZZ</name>
<evidence type="ECO:0000256" key="1">
    <source>
        <dbReference type="SAM" id="MobiDB-lite"/>
    </source>
</evidence>
<dbReference type="EMBL" id="VSSQ01027302">
    <property type="protein sequence ID" value="MPM76472.1"/>
    <property type="molecule type" value="Genomic_DNA"/>
</dbReference>
<accession>A0A645CHW3</accession>
<gene>
    <name evidence="2" type="ORF">SDC9_123470</name>
</gene>
<proteinExistence type="predicted"/>
<comment type="caution">
    <text evidence="2">The sequence shown here is derived from an EMBL/GenBank/DDBJ whole genome shotgun (WGS) entry which is preliminary data.</text>
</comment>
<protein>
    <submittedName>
        <fullName evidence="2">Uncharacterized protein</fullName>
    </submittedName>
</protein>
<evidence type="ECO:0000313" key="2">
    <source>
        <dbReference type="EMBL" id="MPM76472.1"/>
    </source>
</evidence>